<reference evidence="2 3" key="1">
    <citation type="journal article" date="2014" name="PLoS Genet.">
        <title>The Genome of Spironucleus salmonicida Highlights a Fish Pathogen Adapted to Fluctuating Environments.</title>
        <authorList>
            <person name="Xu F."/>
            <person name="Jerlstrom-Hultqvist J."/>
            <person name="Einarsson E."/>
            <person name="Astvaldsson A."/>
            <person name="Svard S.G."/>
            <person name="Andersson J.O."/>
        </authorList>
    </citation>
    <scope>NUCLEOTIDE SEQUENCE</scope>
    <source>
        <strain evidence="3">ATCC 50377</strain>
    </source>
</reference>
<accession>V6LX69</accession>
<feature type="compositionally biased region" description="Low complexity" evidence="1">
    <location>
        <begin position="13"/>
        <end position="28"/>
    </location>
</feature>
<dbReference type="AlphaFoldDB" id="V6LX69"/>
<reference evidence="3" key="2">
    <citation type="submission" date="2020-12" db="EMBL/GenBank/DDBJ databases">
        <title>New Spironucleus salmonicida genome in near-complete chromosomes.</title>
        <authorList>
            <person name="Xu F."/>
            <person name="Kurt Z."/>
            <person name="Jimenez-Gonzalez A."/>
            <person name="Astvaldsson A."/>
            <person name="Andersson J.O."/>
            <person name="Svard S.G."/>
        </authorList>
    </citation>
    <scope>NUCLEOTIDE SEQUENCE</scope>
    <source>
        <strain evidence="3">ATCC 50377</strain>
    </source>
</reference>
<gene>
    <name evidence="2" type="ORF">SS50377_11512</name>
    <name evidence="3" type="ORF">SS50377_23916</name>
</gene>
<organism evidence="2">
    <name type="scientific">Spironucleus salmonicida</name>
    <dbReference type="NCBI Taxonomy" id="348837"/>
    <lineage>
        <taxon>Eukaryota</taxon>
        <taxon>Metamonada</taxon>
        <taxon>Diplomonadida</taxon>
        <taxon>Hexamitidae</taxon>
        <taxon>Hexamitinae</taxon>
        <taxon>Spironucleus</taxon>
    </lineage>
</organism>
<evidence type="ECO:0000313" key="4">
    <source>
        <dbReference type="Proteomes" id="UP000018208"/>
    </source>
</evidence>
<sequence length="104" mass="11597">MGVNISRLEEAVSSQLCQPQPKQPCLQSRSGPTTPMSVCTNLNISKYSNNTSRLFLKHEEELFMSDRDTDKLIDEADEAPLLLVQTDTRLNRVLASMSQAGLNE</sequence>
<dbReference type="Proteomes" id="UP000018208">
    <property type="component" value="Unassembled WGS sequence"/>
</dbReference>
<proteinExistence type="predicted"/>
<protein>
    <submittedName>
        <fullName evidence="2">Uncharacterized protein</fullName>
    </submittedName>
</protein>
<name>V6LX69_9EUKA</name>
<feature type="region of interest" description="Disordered" evidence="1">
    <location>
        <begin position="13"/>
        <end position="33"/>
    </location>
</feature>
<evidence type="ECO:0000313" key="3">
    <source>
        <dbReference type="EMBL" id="KAH0573981.1"/>
    </source>
</evidence>
<keyword evidence="4" id="KW-1185">Reference proteome</keyword>
<dbReference type="EMBL" id="KI545993">
    <property type="protein sequence ID" value="EST48311.1"/>
    <property type="molecule type" value="Genomic_DNA"/>
</dbReference>
<evidence type="ECO:0000313" key="2">
    <source>
        <dbReference type="EMBL" id="EST48311.1"/>
    </source>
</evidence>
<dbReference type="EMBL" id="AUWU02000004">
    <property type="protein sequence ID" value="KAH0573981.1"/>
    <property type="molecule type" value="Genomic_DNA"/>
</dbReference>
<dbReference type="VEuPathDB" id="GiardiaDB:SS50377_23916"/>
<evidence type="ECO:0000256" key="1">
    <source>
        <dbReference type="SAM" id="MobiDB-lite"/>
    </source>
</evidence>